<evidence type="ECO:0000256" key="12">
    <source>
        <dbReference type="PIRSR" id="PIRSR630616-3"/>
    </source>
</evidence>
<dbReference type="EC" id="2.7.11.1" evidence="1"/>
<feature type="region of interest" description="Disordered" evidence="14">
    <location>
        <begin position="359"/>
        <end position="395"/>
    </location>
</feature>
<dbReference type="OMA" id="WQLCCAI"/>
<evidence type="ECO:0000256" key="9">
    <source>
        <dbReference type="ARBA" id="ARBA00048679"/>
    </source>
</evidence>
<dbReference type="Gene3D" id="1.10.510.10">
    <property type="entry name" value="Transferase(Phosphotransferase) domain 1"/>
    <property type="match status" value="1"/>
</dbReference>
<feature type="compositionally biased region" description="Polar residues" evidence="14">
    <location>
        <begin position="418"/>
        <end position="431"/>
    </location>
</feature>
<evidence type="ECO:0000256" key="3">
    <source>
        <dbReference type="ARBA" id="ARBA00022553"/>
    </source>
</evidence>
<feature type="cross-link" description="Glycyl lysine isopeptide (Lys-Gly) (interchain with G-Cter in SUMO2)" evidence="12">
    <location>
        <position position="150"/>
    </location>
</feature>
<feature type="binding site" evidence="11">
    <location>
        <begin position="152"/>
        <end position="153"/>
    </location>
    <ligand>
        <name>ATP</name>
        <dbReference type="ChEBI" id="CHEBI:30616"/>
    </ligand>
</feature>
<keyword evidence="5 11" id="KW-0547">Nucleotide-binding</keyword>
<feature type="binding site" evidence="11">
    <location>
        <position position="56"/>
    </location>
    <ligand>
        <name>ATP</name>
        <dbReference type="ChEBI" id="CHEBI:30616"/>
    </ligand>
</feature>
<evidence type="ECO:0000256" key="11">
    <source>
        <dbReference type="PIRSR" id="PIRSR630616-2"/>
    </source>
</evidence>
<dbReference type="OrthoDB" id="942095at2759"/>
<feature type="active site" description="Proton acceptor" evidence="10">
    <location>
        <position position="148"/>
    </location>
</feature>
<dbReference type="Proteomes" id="UP000016088">
    <property type="component" value="Unassembled WGS sequence"/>
</dbReference>
<feature type="region of interest" description="Disordered" evidence="14">
    <location>
        <begin position="413"/>
        <end position="452"/>
    </location>
</feature>
<feature type="compositionally biased region" description="Basic residues" evidence="14">
    <location>
        <begin position="432"/>
        <end position="441"/>
    </location>
</feature>
<evidence type="ECO:0000256" key="7">
    <source>
        <dbReference type="ARBA" id="ARBA00022840"/>
    </source>
</evidence>
<comment type="catalytic activity">
    <reaction evidence="8">
        <text>L-threonyl-[protein] + ATP = O-phospho-L-threonyl-[protein] + ADP + H(+)</text>
        <dbReference type="Rhea" id="RHEA:46608"/>
        <dbReference type="Rhea" id="RHEA-COMP:11060"/>
        <dbReference type="Rhea" id="RHEA-COMP:11605"/>
        <dbReference type="ChEBI" id="CHEBI:15378"/>
        <dbReference type="ChEBI" id="CHEBI:30013"/>
        <dbReference type="ChEBI" id="CHEBI:30616"/>
        <dbReference type="ChEBI" id="CHEBI:61977"/>
        <dbReference type="ChEBI" id="CHEBI:456216"/>
        <dbReference type="EC" id="2.7.11.1"/>
    </reaction>
</comment>
<dbReference type="PROSITE" id="PS00108">
    <property type="entry name" value="PROTEIN_KINASE_ST"/>
    <property type="match status" value="1"/>
</dbReference>
<dbReference type="InterPro" id="IPR000719">
    <property type="entry name" value="Prot_kinase_dom"/>
</dbReference>
<dbReference type="AlphaFoldDB" id="S9R362"/>
<dbReference type="PANTHER" id="PTHR24350">
    <property type="entry name" value="SERINE/THREONINE-PROTEIN KINASE IAL-RELATED"/>
    <property type="match status" value="1"/>
</dbReference>
<gene>
    <name evidence="16" type="ORF">SOCG_00587</name>
</gene>
<feature type="compositionally biased region" description="Polar residues" evidence="14">
    <location>
        <begin position="442"/>
        <end position="452"/>
    </location>
</feature>
<dbReference type="VEuPathDB" id="FungiDB:SOCG_00587"/>
<feature type="region of interest" description="Disordered" evidence="14">
    <location>
        <begin position="647"/>
        <end position="670"/>
    </location>
</feature>
<keyword evidence="17" id="KW-1185">Reference proteome</keyword>
<dbReference type="HOGENOM" id="CLU_430306_0_0_1"/>
<keyword evidence="6 16" id="KW-0418">Kinase</keyword>
<evidence type="ECO:0000256" key="2">
    <source>
        <dbReference type="ARBA" id="ARBA00022527"/>
    </source>
</evidence>
<feature type="compositionally biased region" description="Basic and acidic residues" evidence="14">
    <location>
        <begin position="484"/>
        <end position="500"/>
    </location>
</feature>
<dbReference type="eggNOG" id="KOG0583">
    <property type="taxonomic scope" value="Eukaryota"/>
</dbReference>
<feature type="compositionally biased region" description="Polar residues" evidence="14">
    <location>
        <begin position="359"/>
        <end position="390"/>
    </location>
</feature>
<evidence type="ECO:0000256" key="8">
    <source>
        <dbReference type="ARBA" id="ARBA00047899"/>
    </source>
</evidence>
<feature type="compositionally biased region" description="Low complexity" evidence="14">
    <location>
        <begin position="580"/>
        <end position="593"/>
    </location>
</feature>
<dbReference type="GeneID" id="25029571"/>
<evidence type="ECO:0000256" key="5">
    <source>
        <dbReference type="ARBA" id="ARBA00022741"/>
    </source>
</evidence>
<dbReference type="RefSeq" id="XP_013018461.1">
    <property type="nucleotide sequence ID" value="XM_013163007.1"/>
</dbReference>
<dbReference type="FunFam" id="1.10.510.10:FF:000650">
    <property type="entry name" value="Serine/threonine-protein kinase ppk16"/>
    <property type="match status" value="1"/>
</dbReference>
<dbReference type="PROSITE" id="PS50011">
    <property type="entry name" value="PROTEIN_KINASE_DOM"/>
    <property type="match status" value="1"/>
</dbReference>
<proteinExistence type="predicted"/>
<sequence length="670" mass="75239">MKKNERANLSASYNDLIANITNPRTTIIGTYRIESVVGEGSFGKVYLAVHLLTNTKVVLKSSCRKQAVILAREIHHHRRLLHPNITRLYEVICAEDRIYLAMEYCPNGELYDYVSRQVVLTEKMTCKLLWQLCCAIKYLHSQGCVHRDLKLENIFLDKNFDIKIGDFGFSRDTDCSRRTFMSTRCGTVAYSAPEIVLGQKYIGECADIWSLGVIMYAMMVGRLPFDEDDTSLTEHKIINEQPFIPETISPNARDLLIRLLCKDYRFRPSIDQIISHPFFRDNNCHVSSIKDVKISTKAEDKVRRRLELVGVDIDQLNLSISEKRCDLLYGWWLLLLEKETKKENKKIHLFYLQHSKGNSPSFHIQPSSPSLKTAEVSVTSNQSNDSNPSRSHLGHGTGNLLSTFKSWLLDSKSKHPSRTTSPSFDTASTSSKRSKGSKIFRNKNSFDSNSSRNGSYHKLFLNSVSSTEAIAVPRDDTTVQQSGHFKDTQYGRSKLDDKKHSISVSPTFKKNSIDNSLSPALVSEDSSIPMTLTNNVHSNRLPSYRACNSSQLSSVNSSKSSLTRSCSNISSTSSASLVSIVSSRPSTGSGSRPTPHHQPIDRLHKSFQFSGGDSSNTRVNATAIFTVGAARRIAPTSSSLMYNNQNFVQEEDEPEESFTSDSSRHFSDVY</sequence>
<evidence type="ECO:0000313" key="17">
    <source>
        <dbReference type="Proteomes" id="UP000016088"/>
    </source>
</evidence>
<dbReference type="SUPFAM" id="SSF56112">
    <property type="entry name" value="Protein kinase-like (PK-like)"/>
    <property type="match status" value="1"/>
</dbReference>
<name>S9R362_SCHOY</name>
<dbReference type="PROSITE" id="PS00107">
    <property type="entry name" value="PROTEIN_KINASE_ATP"/>
    <property type="match status" value="1"/>
</dbReference>
<dbReference type="InterPro" id="IPR030616">
    <property type="entry name" value="Aur-like"/>
</dbReference>
<dbReference type="InterPro" id="IPR017441">
    <property type="entry name" value="Protein_kinase_ATP_BS"/>
</dbReference>
<feature type="binding site" evidence="13">
    <location>
        <position position="60"/>
    </location>
    <ligand>
        <name>ATP</name>
        <dbReference type="ChEBI" id="CHEBI:30616"/>
    </ligand>
</feature>
<dbReference type="GO" id="GO:0005524">
    <property type="term" value="F:ATP binding"/>
    <property type="evidence" value="ECO:0007669"/>
    <property type="project" value="UniProtKB-UniRule"/>
</dbReference>
<comment type="catalytic activity">
    <reaction evidence="9">
        <text>L-seryl-[protein] + ATP = O-phospho-L-seryl-[protein] + ADP + H(+)</text>
        <dbReference type="Rhea" id="RHEA:17989"/>
        <dbReference type="Rhea" id="RHEA-COMP:9863"/>
        <dbReference type="Rhea" id="RHEA-COMP:11604"/>
        <dbReference type="ChEBI" id="CHEBI:15378"/>
        <dbReference type="ChEBI" id="CHEBI:29999"/>
        <dbReference type="ChEBI" id="CHEBI:30616"/>
        <dbReference type="ChEBI" id="CHEBI:83421"/>
        <dbReference type="ChEBI" id="CHEBI:456216"/>
        <dbReference type="EC" id="2.7.11.1"/>
    </reaction>
</comment>
<evidence type="ECO:0000256" key="13">
    <source>
        <dbReference type="PROSITE-ProRule" id="PRU10141"/>
    </source>
</evidence>
<keyword evidence="7 11" id="KW-0067">ATP-binding</keyword>
<feature type="compositionally biased region" description="Acidic residues" evidence="14">
    <location>
        <begin position="649"/>
        <end position="658"/>
    </location>
</feature>
<dbReference type="GO" id="GO:0032878">
    <property type="term" value="P:regulation of establishment or maintenance of cell polarity"/>
    <property type="evidence" value="ECO:0007669"/>
    <property type="project" value="EnsemblFungi"/>
</dbReference>
<dbReference type="EMBL" id="KE503207">
    <property type="protein sequence ID" value="EPX72825.1"/>
    <property type="molecule type" value="Genomic_DNA"/>
</dbReference>
<accession>S9R362</accession>
<evidence type="ECO:0000256" key="14">
    <source>
        <dbReference type="SAM" id="MobiDB-lite"/>
    </source>
</evidence>
<keyword evidence="3" id="KW-0597">Phosphoprotein</keyword>
<evidence type="ECO:0000313" key="16">
    <source>
        <dbReference type="EMBL" id="EPX72825.1"/>
    </source>
</evidence>
<evidence type="ECO:0000259" key="15">
    <source>
        <dbReference type="PROSITE" id="PS50011"/>
    </source>
</evidence>
<reference evidence="16 17" key="1">
    <citation type="journal article" date="2011" name="Science">
        <title>Comparative functional genomics of the fission yeasts.</title>
        <authorList>
            <person name="Rhind N."/>
            <person name="Chen Z."/>
            <person name="Yassour M."/>
            <person name="Thompson D.A."/>
            <person name="Haas B.J."/>
            <person name="Habib N."/>
            <person name="Wapinski I."/>
            <person name="Roy S."/>
            <person name="Lin M.F."/>
            <person name="Heiman D.I."/>
            <person name="Young S.K."/>
            <person name="Furuya K."/>
            <person name="Guo Y."/>
            <person name="Pidoux A."/>
            <person name="Chen H.M."/>
            <person name="Robbertse B."/>
            <person name="Goldberg J.M."/>
            <person name="Aoki K."/>
            <person name="Bayne E.H."/>
            <person name="Berlin A.M."/>
            <person name="Desjardins C.A."/>
            <person name="Dobbs E."/>
            <person name="Dukaj L."/>
            <person name="Fan L."/>
            <person name="FitzGerald M.G."/>
            <person name="French C."/>
            <person name="Gujja S."/>
            <person name="Hansen K."/>
            <person name="Keifenheim D."/>
            <person name="Levin J.Z."/>
            <person name="Mosher R.A."/>
            <person name="Mueller C.A."/>
            <person name="Pfiffner J."/>
            <person name="Priest M."/>
            <person name="Russ C."/>
            <person name="Smialowska A."/>
            <person name="Swoboda P."/>
            <person name="Sykes S.M."/>
            <person name="Vaughn M."/>
            <person name="Vengrova S."/>
            <person name="Yoder R."/>
            <person name="Zeng Q."/>
            <person name="Allshire R."/>
            <person name="Baulcombe D."/>
            <person name="Birren B.W."/>
            <person name="Brown W."/>
            <person name="Ekwall K."/>
            <person name="Kellis M."/>
            <person name="Leatherwood J."/>
            <person name="Levin H."/>
            <person name="Margalit H."/>
            <person name="Martienssen R."/>
            <person name="Nieduszynski C.A."/>
            <person name="Spatafora J.W."/>
            <person name="Friedman N."/>
            <person name="Dalgaard J.Z."/>
            <person name="Baumann P."/>
            <person name="Niki H."/>
            <person name="Regev A."/>
            <person name="Nusbaum C."/>
        </authorList>
    </citation>
    <scope>NUCLEOTIDE SEQUENCE [LARGE SCALE GENOMIC DNA]</scope>
    <source>
        <strain evidence="17">yFS286</strain>
    </source>
</reference>
<evidence type="ECO:0000256" key="4">
    <source>
        <dbReference type="ARBA" id="ARBA00022679"/>
    </source>
</evidence>
<evidence type="ECO:0000256" key="10">
    <source>
        <dbReference type="PIRSR" id="PIRSR630616-1"/>
    </source>
</evidence>
<feature type="region of interest" description="Disordered" evidence="14">
    <location>
        <begin position="476"/>
        <end position="500"/>
    </location>
</feature>
<dbReference type="Pfam" id="PF00069">
    <property type="entry name" value="Pkinase"/>
    <property type="match status" value="1"/>
</dbReference>
<evidence type="ECO:0000256" key="1">
    <source>
        <dbReference type="ARBA" id="ARBA00012513"/>
    </source>
</evidence>
<feature type="domain" description="Protein kinase" evidence="15">
    <location>
        <begin position="31"/>
        <end position="279"/>
    </location>
</feature>
<keyword evidence="4" id="KW-0808">Transferase</keyword>
<dbReference type="InterPro" id="IPR011009">
    <property type="entry name" value="Kinase-like_dom_sf"/>
</dbReference>
<dbReference type="SMART" id="SM00220">
    <property type="entry name" value="S_TKc"/>
    <property type="match status" value="1"/>
</dbReference>
<evidence type="ECO:0000256" key="6">
    <source>
        <dbReference type="ARBA" id="ARBA00022777"/>
    </source>
</evidence>
<dbReference type="CDD" id="cd14003">
    <property type="entry name" value="STKc_AMPK-like"/>
    <property type="match status" value="1"/>
</dbReference>
<protein>
    <recommendedName>
        <fullName evidence="1">non-specific serine/threonine protein kinase</fullName>
        <ecNumber evidence="1">2.7.11.1</ecNumber>
    </recommendedName>
</protein>
<feature type="region of interest" description="Disordered" evidence="14">
    <location>
        <begin position="580"/>
        <end position="600"/>
    </location>
</feature>
<feature type="binding site" evidence="11">
    <location>
        <position position="166"/>
    </location>
    <ligand>
        <name>ATP</name>
        <dbReference type="ChEBI" id="CHEBI:30616"/>
    </ligand>
</feature>
<organism evidence="16 17">
    <name type="scientific">Schizosaccharomyces octosporus (strain yFS286)</name>
    <name type="common">Fission yeast</name>
    <name type="synonym">Octosporomyces octosporus</name>
    <dbReference type="NCBI Taxonomy" id="483514"/>
    <lineage>
        <taxon>Eukaryota</taxon>
        <taxon>Fungi</taxon>
        <taxon>Dikarya</taxon>
        <taxon>Ascomycota</taxon>
        <taxon>Taphrinomycotina</taxon>
        <taxon>Schizosaccharomycetes</taxon>
        <taxon>Schizosaccharomycetales</taxon>
        <taxon>Schizosaccharomycetaceae</taxon>
        <taxon>Schizosaccharomyces</taxon>
    </lineage>
</organism>
<keyword evidence="2" id="KW-0723">Serine/threonine-protein kinase</keyword>
<dbReference type="InterPro" id="IPR008271">
    <property type="entry name" value="Ser/Thr_kinase_AS"/>
</dbReference>
<dbReference type="GO" id="GO:0004674">
    <property type="term" value="F:protein serine/threonine kinase activity"/>
    <property type="evidence" value="ECO:0007669"/>
    <property type="project" value="UniProtKB-KW"/>
</dbReference>